<dbReference type="Proteomes" id="UP000639643">
    <property type="component" value="Unassembled WGS sequence"/>
</dbReference>
<accession>A0A8H6N889</accession>
<organism evidence="3 4">
    <name type="scientific">Colletotrichum musicola</name>
    <dbReference type="NCBI Taxonomy" id="2175873"/>
    <lineage>
        <taxon>Eukaryota</taxon>
        <taxon>Fungi</taxon>
        <taxon>Dikarya</taxon>
        <taxon>Ascomycota</taxon>
        <taxon>Pezizomycotina</taxon>
        <taxon>Sordariomycetes</taxon>
        <taxon>Hypocreomycetidae</taxon>
        <taxon>Glomerellales</taxon>
        <taxon>Glomerellaceae</taxon>
        <taxon>Colletotrichum</taxon>
        <taxon>Colletotrichum orchidearum species complex</taxon>
    </lineage>
</organism>
<reference evidence="3" key="1">
    <citation type="journal article" date="2020" name="Phytopathology">
        <title>Genome Sequence Resources of Colletotrichum truncatum, C. plurivorum, C. musicola, and C. sojae: Four Species Pathogenic to Soybean (Glycine max).</title>
        <authorList>
            <person name="Rogerio F."/>
            <person name="Boufleur T.R."/>
            <person name="Ciampi-Guillardi M."/>
            <person name="Sukno S.A."/>
            <person name="Thon M.R."/>
            <person name="Massola Junior N.S."/>
            <person name="Baroncelli R."/>
        </authorList>
    </citation>
    <scope>NUCLEOTIDE SEQUENCE</scope>
    <source>
        <strain evidence="3">LFN0074</strain>
    </source>
</reference>
<sequence length="135" mass="14567">MRIQTRAAGPSHLETSTSISGMQATQVHSGASVAGITPIRDGLWASLVAYLIAHITLIGLVWTRKELLIGLGRSKSFSLDRPAARPTGLSCRVQRRAEMHPGPTRVSTADEPRAEYTAFSGIRFGMPQGLRLEGE</sequence>
<evidence type="ECO:0000313" key="3">
    <source>
        <dbReference type="EMBL" id="KAF6823081.1"/>
    </source>
</evidence>
<keyword evidence="2" id="KW-0472">Membrane</keyword>
<feature type="compositionally biased region" description="Polar residues" evidence="1">
    <location>
        <begin position="13"/>
        <end position="22"/>
    </location>
</feature>
<evidence type="ECO:0000256" key="1">
    <source>
        <dbReference type="SAM" id="MobiDB-lite"/>
    </source>
</evidence>
<keyword evidence="4" id="KW-1185">Reference proteome</keyword>
<gene>
    <name evidence="3" type="ORF">CMUS01_10840</name>
</gene>
<feature type="transmembrane region" description="Helical" evidence="2">
    <location>
        <begin position="43"/>
        <end position="63"/>
    </location>
</feature>
<feature type="region of interest" description="Disordered" evidence="1">
    <location>
        <begin position="1"/>
        <end position="22"/>
    </location>
</feature>
<evidence type="ECO:0000256" key="2">
    <source>
        <dbReference type="SAM" id="Phobius"/>
    </source>
</evidence>
<comment type="caution">
    <text evidence="3">The sequence shown here is derived from an EMBL/GenBank/DDBJ whole genome shotgun (WGS) entry which is preliminary data.</text>
</comment>
<evidence type="ECO:0000313" key="4">
    <source>
        <dbReference type="Proteomes" id="UP000639643"/>
    </source>
</evidence>
<proteinExistence type="predicted"/>
<name>A0A8H6N889_9PEZI</name>
<keyword evidence="2" id="KW-1133">Transmembrane helix</keyword>
<dbReference type="AlphaFoldDB" id="A0A8H6N889"/>
<protein>
    <submittedName>
        <fullName evidence="3">Uncharacterized protein</fullName>
    </submittedName>
</protein>
<keyword evidence="2" id="KW-0812">Transmembrane</keyword>
<dbReference type="EMBL" id="WIGM01000517">
    <property type="protein sequence ID" value="KAF6823081.1"/>
    <property type="molecule type" value="Genomic_DNA"/>
</dbReference>